<dbReference type="InterPro" id="IPR029033">
    <property type="entry name" value="His_PPase_superfam"/>
</dbReference>
<dbReference type="GO" id="GO:0005737">
    <property type="term" value="C:cytoplasm"/>
    <property type="evidence" value="ECO:0007669"/>
    <property type="project" value="TreeGrafter"/>
</dbReference>
<dbReference type="Gene3D" id="3.40.50.1240">
    <property type="entry name" value="Phosphoglycerate mutase-like"/>
    <property type="match status" value="1"/>
</dbReference>
<dbReference type="InterPro" id="IPR013078">
    <property type="entry name" value="His_Pase_superF_clade-1"/>
</dbReference>
<evidence type="ECO:0000313" key="1">
    <source>
        <dbReference type="EMBL" id="CEL97069.1"/>
    </source>
</evidence>
<keyword evidence="2" id="KW-1185">Reference proteome</keyword>
<dbReference type="SMART" id="SM00855">
    <property type="entry name" value="PGAM"/>
    <property type="match status" value="1"/>
</dbReference>
<reference evidence="1 2" key="1">
    <citation type="submission" date="2014-11" db="EMBL/GenBank/DDBJ databases">
        <authorList>
            <person name="Zhu J."/>
            <person name="Qi W."/>
            <person name="Song R."/>
        </authorList>
    </citation>
    <scope>NUCLEOTIDE SEQUENCE [LARGE SCALE GENOMIC DNA]</scope>
</reference>
<dbReference type="CDD" id="cd07067">
    <property type="entry name" value="HP_PGM_like"/>
    <property type="match status" value="1"/>
</dbReference>
<dbReference type="GO" id="GO:0016791">
    <property type="term" value="F:phosphatase activity"/>
    <property type="evidence" value="ECO:0007669"/>
    <property type="project" value="TreeGrafter"/>
</dbReference>
<dbReference type="InParanoid" id="A0A0G4EKL0"/>
<dbReference type="PhylomeDB" id="A0A0G4EKL0"/>
<sequence length="288" mass="31887">MMEEGDQQVYRQFLRDLKTAYGEEYLPKMQAKLRERGLCIDEEGGRLLCCDAGRKTRAVDGWPVGCHLVFVRHGETPANAVRTFQGHIDESPINALNDNGRQQAREAASSLCDYLSSLAPNPRRISVLSSPLSRATDTAQAFIDCIKGYGNPAFVLDGYRTDERLTELRFGTKENMRVDDTDPSHPLHLLYRFQNCLVKDLDAPNEGSENFAEVLLRCAELLDEIASREQQTGGDGERVVVMFGHSLSGGALKILCGRGEKEGEEGAGEGLVFSGRYKLPHAQPIVLI</sequence>
<dbReference type="PANTHER" id="PTHR48100">
    <property type="entry name" value="BROAD-SPECIFICITY PHOSPHATASE YOR283W-RELATED"/>
    <property type="match status" value="1"/>
</dbReference>
<name>A0A0G4EKL0_VITBC</name>
<proteinExistence type="predicted"/>
<dbReference type="EMBL" id="CDMY01000253">
    <property type="protein sequence ID" value="CEL97069.1"/>
    <property type="molecule type" value="Genomic_DNA"/>
</dbReference>
<accession>A0A0G4EKL0</accession>
<dbReference type="AlphaFoldDB" id="A0A0G4EKL0"/>
<dbReference type="Pfam" id="PF00300">
    <property type="entry name" value="His_Phos_1"/>
    <property type="match status" value="1"/>
</dbReference>
<dbReference type="SUPFAM" id="SSF53254">
    <property type="entry name" value="Phosphoglycerate mutase-like"/>
    <property type="match status" value="1"/>
</dbReference>
<organism evidence="1 2">
    <name type="scientific">Vitrella brassicaformis (strain CCMP3155)</name>
    <dbReference type="NCBI Taxonomy" id="1169540"/>
    <lineage>
        <taxon>Eukaryota</taxon>
        <taxon>Sar</taxon>
        <taxon>Alveolata</taxon>
        <taxon>Colpodellida</taxon>
        <taxon>Vitrellaceae</taxon>
        <taxon>Vitrella</taxon>
    </lineage>
</organism>
<evidence type="ECO:0000313" key="2">
    <source>
        <dbReference type="Proteomes" id="UP000041254"/>
    </source>
</evidence>
<dbReference type="PANTHER" id="PTHR48100:SF1">
    <property type="entry name" value="HISTIDINE PHOSPHATASE FAMILY PROTEIN-RELATED"/>
    <property type="match status" value="1"/>
</dbReference>
<dbReference type="InterPro" id="IPR050275">
    <property type="entry name" value="PGM_Phosphatase"/>
</dbReference>
<protein>
    <submittedName>
        <fullName evidence="1">Uncharacterized protein</fullName>
    </submittedName>
</protein>
<dbReference type="VEuPathDB" id="CryptoDB:Vbra_5040"/>
<dbReference type="STRING" id="1169540.A0A0G4EKL0"/>
<gene>
    <name evidence="1" type="ORF">Vbra_5040</name>
</gene>
<dbReference type="Proteomes" id="UP000041254">
    <property type="component" value="Unassembled WGS sequence"/>
</dbReference>